<sequence length="191" mass="20484">DAEEDDFDLVENEEADSKPAAAAPAAPAAAAAAPDDEYADMDDFGAGGLVEDVSALAVSAPPPSSNVVSCRTYDMSITYDKYYQTPRVWLQGYAPDLSPLSGSAMFEDVMKDYVKRTVTVEKHPNHPKDVCMSIHPCQHGAVMKNIVANMTAGGGEVRVEQSMFIFLKFVSSIIPTVNYDFSFSVSGAKTA</sequence>
<dbReference type="InterPro" id="IPR007135">
    <property type="entry name" value="Atg3/Atg10"/>
</dbReference>
<accession>A0ABQ6MEG9</accession>
<dbReference type="Gene3D" id="3.30.1460.50">
    <property type="match status" value="1"/>
</dbReference>
<evidence type="ECO:0000256" key="4">
    <source>
        <dbReference type="ARBA" id="ARBA00022490"/>
    </source>
</evidence>
<proteinExistence type="inferred from homology"/>
<evidence type="ECO:0008006" key="11">
    <source>
        <dbReference type="Google" id="ProtNLM"/>
    </source>
</evidence>
<protein>
    <recommendedName>
        <fullName evidence="11">Autophagy-related protein 3</fullName>
    </recommendedName>
</protein>
<keyword evidence="6" id="KW-0653">Protein transport</keyword>
<gene>
    <name evidence="9" type="ORF">TeGR_g2615</name>
</gene>
<keyword evidence="7" id="KW-0072">Autophagy</keyword>
<evidence type="ECO:0000256" key="3">
    <source>
        <dbReference type="ARBA" id="ARBA00022448"/>
    </source>
</evidence>
<dbReference type="PANTHER" id="PTHR12866:SF2">
    <property type="entry name" value="UBIQUITIN-LIKE-CONJUGATING ENZYME ATG3"/>
    <property type="match status" value="1"/>
</dbReference>
<dbReference type="Pfam" id="PF03987">
    <property type="entry name" value="Autophagy_act_C"/>
    <property type="match status" value="1"/>
</dbReference>
<name>A0ABQ6MEG9_9STRA</name>
<organism evidence="9 10">
    <name type="scientific">Tetraparma gracilis</name>
    <dbReference type="NCBI Taxonomy" id="2962635"/>
    <lineage>
        <taxon>Eukaryota</taxon>
        <taxon>Sar</taxon>
        <taxon>Stramenopiles</taxon>
        <taxon>Ochrophyta</taxon>
        <taxon>Bolidophyceae</taxon>
        <taxon>Parmales</taxon>
        <taxon>Triparmaceae</taxon>
        <taxon>Tetraparma</taxon>
    </lineage>
</organism>
<reference evidence="9 10" key="1">
    <citation type="journal article" date="2023" name="Commun. Biol.">
        <title>Genome analysis of Parmales, the sister group of diatoms, reveals the evolutionary specialization of diatoms from phago-mixotrophs to photoautotrophs.</title>
        <authorList>
            <person name="Ban H."/>
            <person name="Sato S."/>
            <person name="Yoshikawa S."/>
            <person name="Yamada K."/>
            <person name="Nakamura Y."/>
            <person name="Ichinomiya M."/>
            <person name="Sato N."/>
            <person name="Blanc-Mathieu R."/>
            <person name="Endo H."/>
            <person name="Kuwata A."/>
            <person name="Ogata H."/>
        </authorList>
    </citation>
    <scope>NUCLEOTIDE SEQUENCE [LARGE SCALE GENOMIC DNA]</scope>
</reference>
<keyword evidence="4" id="KW-0963">Cytoplasm</keyword>
<comment type="caution">
    <text evidence="9">The sequence shown here is derived from an EMBL/GenBank/DDBJ whole genome shotgun (WGS) entry which is preliminary data.</text>
</comment>
<dbReference type="Proteomes" id="UP001165060">
    <property type="component" value="Unassembled WGS sequence"/>
</dbReference>
<feature type="non-terminal residue" evidence="9">
    <location>
        <position position="1"/>
    </location>
</feature>
<comment type="subcellular location">
    <subcellularLocation>
        <location evidence="1">Cytoplasm</location>
    </subcellularLocation>
</comment>
<dbReference type="PANTHER" id="PTHR12866">
    <property type="entry name" value="UBIQUITIN-LIKE-CONJUGATING ENZYME ATG3"/>
    <property type="match status" value="1"/>
</dbReference>
<evidence type="ECO:0000256" key="7">
    <source>
        <dbReference type="ARBA" id="ARBA00023006"/>
    </source>
</evidence>
<keyword evidence="5" id="KW-0833">Ubl conjugation pathway</keyword>
<evidence type="ECO:0000256" key="6">
    <source>
        <dbReference type="ARBA" id="ARBA00022927"/>
    </source>
</evidence>
<evidence type="ECO:0000256" key="5">
    <source>
        <dbReference type="ARBA" id="ARBA00022786"/>
    </source>
</evidence>
<feature type="compositionally biased region" description="Low complexity" evidence="8">
    <location>
        <begin position="19"/>
        <end position="33"/>
    </location>
</feature>
<feature type="compositionally biased region" description="Acidic residues" evidence="8">
    <location>
        <begin position="1"/>
        <end position="14"/>
    </location>
</feature>
<evidence type="ECO:0000256" key="2">
    <source>
        <dbReference type="ARBA" id="ARBA00007683"/>
    </source>
</evidence>
<feature type="region of interest" description="Disordered" evidence="8">
    <location>
        <begin position="1"/>
        <end position="37"/>
    </location>
</feature>
<comment type="similarity">
    <text evidence="2">Belongs to the ATG3 family.</text>
</comment>
<evidence type="ECO:0000256" key="1">
    <source>
        <dbReference type="ARBA" id="ARBA00004496"/>
    </source>
</evidence>
<evidence type="ECO:0000313" key="10">
    <source>
        <dbReference type="Proteomes" id="UP001165060"/>
    </source>
</evidence>
<dbReference type="EMBL" id="BRYB01002750">
    <property type="protein sequence ID" value="GMI24894.1"/>
    <property type="molecule type" value="Genomic_DNA"/>
</dbReference>
<keyword evidence="10" id="KW-1185">Reference proteome</keyword>
<keyword evidence="3" id="KW-0813">Transport</keyword>
<evidence type="ECO:0000256" key="8">
    <source>
        <dbReference type="SAM" id="MobiDB-lite"/>
    </source>
</evidence>
<evidence type="ECO:0000313" key="9">
    <source>
        <dbReference type="EMBL" id="GMI24894.1"/>
    </source>
</evidence>